<dbReference type="Pfam" id="PF03795">
    <property type="entry name" value="YCII"/>
    <property type="match status" value="1"/>
</dbReference>
<gene>
    <name evidence="3" type="ORF">CON65_03780</name>
</gene>
<comment type="caution">
    <text evidence="3">The sequence shown here is derived from an EMBL/GenBank/DDBJ whole genome shotgun (WGS) entry which is preliminary data.</text>
</comment>
<dbReference type="Proteomes" id="UP000221020">
    <property type="component" value="Unassembled WGS sequence"/>
</dbReference>
<evidence type="ECO:0000256" key="1">
    <source>
        <dbReference type="ARBA" id="ARBA00007689"/>
    </source>
</evidence>
<evidence type="ECO:0000313" key="4">
    <source>
        <dbReference type="Proteomes" id="UP000221020"/>
    </source>
</evidence>
<name>A0AA91VEP5_9BACI</name>
<feature type="domain" description="YCII-related" evidence="2">
    <location>
        <begin position="1"/>
        <end position="82"/>
    </location>
</feature>
<accession>A0AA91VEP5</accession>
<evidence type="ECO:0000313" key="3">
    <source>
        <dbReference type="EMBL" id="PED83956.1"/>
    </source>
</evidence>
<protein>
    <submittedName>
        <fullName evidence="3">GTP cyclohydrolase</fullName>
    </submittedName>
</protein>
<dbReference type="AlphaFoldDB" id="A0AA91VEP5"/>
<dbReference type="InterPro" id="IPR005545">
    <property type="entry name" value="YCII"/>
</dbReference>
<proteinExistence type="inferred from homology"/>
<sequence length="95" mass="11444">MFLVMVNYIKPLEEIEQYLKEHIQFLDHYYAQEKFIFSGRRNPRTGGLILMNLNSKEEIQQIIKEDPFHIYGMAEYEIIEFTPTKYDANFASFVR</sequence>
<dbReference type="PANTHER" id="PTHR37828">
    <property type="entry name" value="GSR2449 PROTEIN"/>
    <property type="match status" value="1"/>
</dbReference>
<comment type="similarity">
    <text evidence="1">Belongs to the YciI family.</text>
</comment>
<dbReference type="SUPFAM" id="SSF54909">
    <property type="entry name" value="Dimeric alpha+beta barrel"/>
    <property type="match status" value="1"/>
</dbReference>
<dbReference type="RefSeq" id="WP_097894872.1">
    <property type="nucleotide sequence ID" value="NZ_NVOR01000011.1"/>
</dbReference>
<reference evidence="3 4" key="1">
    <citation type="submission" date="2017-09" db="EMBL/GenBank/DDBJ databases">
        <title>Large-scale bioinformatics analysis of Bacillus genomes uncovers conserved roles of natural products in bacterial physiology.</title>
        <authorList>
            <consortium name="Agbiome Team Llc"/>
            <person name="Bleich R.M."/>
            <person name="Grubbs K.J."/>
            <person name="Santa Maria K.C."/>
            <person name="Allen S.E."/>
            <person name="Farag S."/>
            <person name="Shank E.A."/>
            <person name="Bowers A."/>
        </authorList>
    </citation>
    <scope>NUCLEOTIDE SEQUENCE [LARGE SCALE GENOMIC DNA]</scope>
    <source>
        <strain evidence="3 4">AFS092012</strain>
    </source>
</reference>
<dbReference type="InterPro" id="IPR011008">
    <property type="entry name" value="Dimeric_a/b-barrel"/>
</dbReference>
<organism evidence="3 4">
    <name type="scientific">Bacillus pseudomycoides</name>
    <dbReference type="NCBI Taxonomy" id="64104"/>
    <lineage>
        <taxon>Bacteria</taxon>
        <taxon>Bacillati</taxon>
        <taxon>Bacillota</taxon>
        <taxon>Bacilli</taxon>
        <taxon>Bacillales</taxon>
        <taxon>Bacillaceae</taxon>
        <taxon>Bacillus</taxon>
        <taxon>Bacillus cereus group</taxon>
    </lineage>
</organism>
<dbReference type="EMBL" id="NVOR01000011">
    <property type="protein sequence ID" value="PED83956.1"/>
    <property type="molecule type" value="Genomic_DNA"/>
</dbReference>
<dbReference type="PANTHER" id="PTHR37828:SF1">
    <property type="entry name" value="YCII-RELATED DOMAIN-CONTAINING PROTEIN"/>
    <property type="match status" value="1"/>
</dbReference>
<dbReference type="Gene3D" id="3.30.70.1060">
    <property type="entry name" value="Dimeric alpha+beta barrel"/>
    <property type="match status" value="1"/>
</dbReference>
<evidence type="ECO:0000259" key="2">
    <source>
        <dbReference type="Pfam" id="PF03795"/>
    </source>
</evidence>